<protein>
    <submittedName>
        <fullName evidence="1">9911_t:CDS:1</fullName>
    </submittedName>
</protein>
<dbReference type="SUPFAM" id="SSF52540">
    <property type="entry name" value="P-loop containing nucleoside triphosphate hydrolases"/>
    <property type="match status" value="2"/>
</dbReference>
<evidence type="ECO:0000313" key="2">
    <source>
        <dbReference type="Proteomes" id="UP000789759"/>
    </source>
</evidence>
<dbReference type="EMBL" id="CAJVQA010057733">
    <property type="protein sequence ID" value="CAG8826674.1"/>
    <property type="molecule type" value="Genomic_DNA"/>
</dbReference>
<evidence type="ECO:0000313" key="1">
    <source>
        <dbReference type="EMBL" id="CAG8826674.1"/>
    </source>
</evidence>
<name>A0A9N9PJK8_9GLOM</name>
<feature type="non-terminal residue" evidence="1">
    <location>
        <position position="1"/>
    </location>
</feature>
<dbReference type="Gene3D" id="3.40.50.300">
    <property type="entry name" value="P-loop containing nucleotide triphosphate hydrolases"/>
    <property type="match status" value="1"/>
</dbReference>
<reference evidence="1" key="1">
    <citation type="submission" date="2021-06" db="EMBL/GenBank/DDBJ databases">
        <authorList>
            <person name="Kallberg Y."/>
            <person name="Tangrot J."/>
            <person name="Rosling A."/>
        </authorList>
    </citation>
    <scope>NUCLEOTIDE SEQUENCE</scope>
    <source>
        <strain evidence="1">FL966</strain>
    </source>
</reference>
<keyword evidence="2" id="KW-1185">Reference proteome</keyword>
<dbReference type="Proteomes" id="UP000789759">
    <property type="component" value="Unassembled WGS sequence"/>
</dbReference>
<dbReference type="InterPro" id="IPR027417">
    <property type="entry name" value="P-loop_NTPase"/>
</dbReference>
<sequence>MSFFDESPIDIKIETPESDIEKNEVVDSESENIFGSFIILLKIEYSHNPITSIYKIIDESGVSLYIKFDKNNQTFIEAAYNKLCEYFEPDYDRLESVYSGKKVNKKNIITYYLNDLEYSILETKYILDIIDLNTFSDEFEFKNDAVKQKILNKSERLNNDYYKDYIEKRKRNYNEISIGENAVAKILKRYNNENSGTSIRITQKIEITKRSSPFVFGFVGAPGVGKTTIINKIKDHLISIGIGVDEIYISKELRDIISEMNKSKTKNNIQNEITKYYKKFLEDTVQKKMMIGIKEFINNIDFDLIINIERSKEDVLKVRNDDENYSEFEITKLYYRYNIINEEDYDNTKIFTFDNHGEFNDEKNNILVDL</sequence>
<organism evidence="1 2">
    <name type="scientific">Cetraspora pellucida</name>
    <dbReference type="NCBI Taxonomy" id="1433469"/>
    <lineage>
        <taxon>Eukaryota</taxon>
        <taxon>Fungi</taxon>
        <taxon>Fungi incertae sedis</taxon>
        <taxon>Mucoromycota</taxon>
        <taxon>Glomeromycotina</taxon>
        <taxon>Glomeromycetes</taxon>
        <taxon>Diversisporales</taxon>
        <taxon>Gigasporaceae</taxon>
        <taxon>Cetraspora</taxon>
    </lineage>
</organism>
<proteinExistence type="predicted"/>
<accession>A0A9N9PJK8</accession>
<dbReference type="AlphaFoldDB" id="A0A9N9PJK8"/>
<comment type="caution">
    <text evidence="1">The sequence shown here is derived from an EMBL/GenBank/DDBJ whole genome shotgun (WGS) entry which is preliminary data.</text>
</comment>
<gene>
    <name evidence="1" type="ORF">CPELLU_LOCUS20235</name>
</gene>